<name>A0AAD2G395_9STRA</name>
<comment type="caution">
    <text evidence="2">The sequence shown here is derived from an EMBL/GenBank/DDBJ whole genome shotgun (WGS) entry which is preliminary data.</text>
</comment>
<gene>
    <name evidence="2" type="ORF">CYCCA115_LOCUS18269</name>
</gene>
<proteinExistence type="predicted"/>
<protein>
    <submittedName>
        <fullName evidence="2">Uncharacterized protein</fullName>
    </submittedName>
</protein>
<evidence type="ECO:0000313" key="2">
    <source>
        <dbReference type="EMBL" id="CAJ1959850.1"/>
    </source>
</evidence>
<feature type="region of interest" description="Disordered" evidence="1">
    <location>
        <begin position="65"/>
        <end position="102"/>
    </location>
</feature>
<evidence type="ECO:0000256" key="1">
    <source>
        <dbReference type="SAM" id="MobiDB-lite"/>
    </source>
</evidence>
<reference evidence="2" key="1">
    <citation type="submission" date="2023-08" db="EMBL/GenBank/DDBJ databases">
        <authorList>
            <person name="Audoor S."/>
            <person name="Bilcke G."/>
        </authorList>
    </citation>
    <scope>NUCLEOTIDE SEQUENCE</scope>
</reference>
<organism evidence="2 3">
    <name type="scientific">Cylindrotheca closterium</name>
    <dbReference type="NCBI Taxonomy" id="2856"/>
    <lineage>
        <taxon>Eukaryota</taxon>
        <taxon>Sar</taxon>
        <taxon>Stramenopiles</taxon>
        <taxon>Ochrophyta</taxon>
        <taxon>Bacillariophyta</taxon>
        <taxon>Bacillariophyceae</taxon>
        <taxon>Bacillariophycidae</taxon>
        <taxon>Bacillariales</taxon>
        <taxon>Bacillariaceae</taxon>
        <taxon>Cylindrotheca</taxon>
    </lineage>
</organism>
<evidence type="ECO:0000313" key="3">
    <source>
        <dbReference type="Proteomes" id="UP001295423"/>
    </source>
</evidence>
<sequence length="102" mass="11845">MSELHTNNDNHHHNNEYNYLSGGSCILRNNHHDFDQTVIYTFGIRPLEPLLDELLPKRWQQMWEMETSTTTASSRRSSSSNNNNNSDKNDYTAVCCRNDPSL</sequence>
<feature type="compositionally biased region" description="Low complexity" evidence="1">
    <location>
        <begin position="67"/>
        <end position="86"/>
    </location>
</feature>
<dbReference type="Proteomes" id="UP001295423">
    <property type="component" value="Unassembled WGS sequence"/>
</dbReference>
<dbReference type="EMBL" id="CAKOGP040002025">
    <property type="protein sequence ID" value="CAJ1959850.1"/>
    <property type="molecule type" value="Genomic_DNA"/>
</dbReference>
<accession>A0AAD2G395</accession>
<dbReference type="AlphaFoldDB" id="A0AAD2G395"/>
<keyword evidence="3" id="KW-1185">Reference proteome</keyword>